<organism evidence="1 2">
    <name type="scientific">Puia dinghuensis</name>
    <dbReference type="NCBI Taxonomy" id="1792502"/>
    <lineage>
        <taxon>Bacteria</taxon>
        <taxon>Pseudomonadati</taxon>
        <taxon>Bacteroidota</taxon>
        <taxon>Chitinophagia</taxon>
        <taxon>Chitinophagales</taxon>
        <taxon>Chitinophagaceae</taxon>
        <taxon>Puia</taxon>
    </lineage>
</organism>
<comment type="caution">
    <text evidence="1">The sequence shown here is derived from an EMBL/GenBank/DDBJ whole genome shotgun (WGS) entry which is preliminary data.</text>
</comment>
<reference evidence="1" key="2">
    <citation type="submission" date="2020-09" db="EMBL/GenBank/DDBJ databases">
        <authorList>
            <person name="Sun Q."/>
            <person name="Zhou Y."/>
        </authorList>
    </citation>
    <scope>NUCLEOTIDE SEQUENCE</scope>
    <source>
        <strain evidence="1">CGMCC 1.15448</strain>
    </source>
</reference>
<dbReference type="GO" id="GO:0005975">
    <property type="term" value="P:carbohydrate metabolic process"/>
    <property type="evidence" value="ECO:0007669"/>
    <property type="project" value="UniProtKB-ARBA"/>
</dbReference>
<protein>
    <recommendedName>
        <fullName evidence="3">LamG domain-containing protein</fullName>
    </recommendedName>
</protein>
<dbReference type="InterPro" id="IPR013320">
    <property type="entry name" value="ConA-like_dom_sf"/>
</dbReference>
<dbReference type="EMBL" id="BMJC01000001">
    <property type="protein sequence ID" value="GGA86230.1"/>
    <property type="molecule type" value="Genomic_DNA"/>
</dbReference>
<evidence type="ECO:0008006" key="3">
    <source>
        <dbReference type="Google" id="ProtNLM"/>
    </source>
</evidence>
<dbReference type="GO" id="GO:0004553">
    <property type="term" value="F:hydrolase activity, hydrolyzing O-glycosyl compounds"/>
    <property type="evidence" value="ECO:0007669"/>
    <property type="project" value="UniProtKB-ARBA"/>
</dbReference>
<gene>
    <name evidence="1" type="ORF">GCM10011511_06590</name>
</gene>
<dbReference type="AlphaFoldDB" id="A0A8J2XQS6"/>
<dbReference type="SUPFAM" id="SSF49899">
    <property type="entry name" value="Concanavalin A-like lectins/glucanases"/>
    <property type="match status" value="1"/>
</dbReference>
<dbReference type="Gene3D" id="2.60.120.200">
    <property type="match status" value="1"/>
</dbReference>
<accession>A0A8J2XQS6</accession>
<reference evidence="1" key="1">
    <citation type="journal article" date="2014" name="Int. J. Syst. Evol. Microbiol.">
        <title>Complete genome sequence of Corynebacterium casei LMG S-19264T (=DSM 44701T), isolated from a smear-ripened cheese.</title>
        <authorList>
            <consortium name="US DOE Joint Genome Institute (JGI-PGF)"/>
            <person name="Walter F."/>
            <person name="Albersmeier A."/>
            <person name="Kalinowski J."/>
            <person name="Ruckert C."/>
        </authorList>
    </citation>
    <scope>NUCLEOTIDE SEQUENCE</scope>
    <source>
        <strain evidence="1">CGMCC 1.15448</strain>
    </source>
</reference>
<dbReference type="Proteomes" id="UP000607559">
    <property type="component" value="Unassembled WGS sequence"/>
</dbReference>
<proteinExistence type="predicted"/>
<dbReference type="Pfam" id="PF13385">
    <property type="entry name" value="Laminin_G_3"/>
    <property type="match status" value="1"/>
</dbReference>
<name>A0A8J2XQS6_9BACT</name>
<sequence>MVFFFGCTKNPGETPPVHDTVTVVKNDTIIKNDTIYGTKPDSTVNLTKGLLLYLPFTGNINDSSGNNNPTVAVGSVLTYDAHGYANSAFGSNGSQKIYVTNNGSIKFDTAWAISLGFMVNDSRPETYISMVDPATGYGPSFNFGNTLATLPYLACGSGDITLGCNNYGPVNNYNITDSTNFIPVAGSWYNGIVIYHKGTLQTYINGTLISTKVGAGTQAELCPASKVIIGAWWDGGPQGLNGKLDNIRLYNRVLTPHEIAVLSSSYQVTSNSLRPGLRSH</sequence>
<evidence type="ECO:0000313" key="1">
    <source>
        <dbReference type="EMBL" id="GGA86230.1"/>
    </source>
</evidence>
<evidence type="ECO:0000313" key="2">
    <source>
        <dbReference type="Proteomes" id="UP000607559"/>
    </source>
</evidence>
<keyword evidence="2" id="KW-1185">Reference proteome</keyword>